<dbReference type="RefSeq" id="WP_068996964.1">
    <property type="nucleotide sequence ID" value="NZ_MDTQ01000001.1"/>
</dbReference>
<dbReference type="OrthoDB" id="9758243at2"/>
<dbReference type="STRING" id="197479.BFW38_02470"/>
<organism evidence="1 2">
    <name type="scientific">Terasakiispira papahanaumokuakeensis</name>
    <dbReference type="NCBI Taxonomy" id="197479"/>
    <lineage>
        <taxon>Bacteria</taxon>
        <taxon>Pseudomonadati</taxon>
        <taxon>Pseudomonadota</taxon>
        <taxon>Gammaproteobacteria</taxon>
        <taxon>Oceanospirillales</taxon>
        <taxon>Terasakiispira</taxon>
    </lineage>
</organism>
<dbReference type="EMBL" id="MDTQ01000001">
    <property type="protein sequence ID" value="ODC02579.1"/>
    <property type="molecule type" value="Genomic_DNA"/>
</dbReference>
<evidence type="ECO:0000313" key="2">
    <source>
        <dbReference type="Proteomes" id="UP000094291"/>
    </source>
</evidence>
<reference evidence="1 2" key="1">
    <citation type="submission" date="2016-08" db="EMBL/GenBank/DDBJ databases">
        <authorList>
            <person name="Seilhamer J.J."/>
        </authorList>
    </citation>
    <scope>NUCLEOTIDE SEQUENCE [LARGE SCALE GENOMIC DNA]</scope>
    <source>
        <strain evidence="1 2">PH27A</strain>
    </source>
</reference>
<dbReference type="AlphaFoldDB" id="A0A1E2V6F7"/>
<comment type="caution">
    <text evidence="1">The sequence shown here is derived from an EMBL/GenBank/DDBJ whole genome shotgun (WGS) entry which is preliminary data.</text>
</comment>
<sequence length="71" mass="8093">MAQVRRHSEDQMMHGLLPNKVIDAVLDALSGHEKLSMPLLEREVSLQILKMLVGRSGQNGRQINEFSNFDY</sequence>
<name>A0A1E2V6F7_9GAMM</name>
<proteinExistence type="predicted"/>
<keyword evidence="2" id="KW-1185">Reference proteome</keyword>
<protein>
    <submittedName>
        <fullName evidence="1">Uncharacterized protein</fullName>
    </submittedName>
</protein>
<evidence type="ECO:0000313" key="1">
    <source>
        <dbReference type="EMBL" id="ODC02579.1"/>
    </source>
</evidence>
<gene>
    <name evidence="1" type="ORF">BFW38_02470</name>
</gene>
<accession>A0A1E2V6F7</accession>
<dbReference type="Proteomes" id="UP000094291">
    <property type="component" value="Unassembled WGS sequence"/>
</dbReference>